<keyword evidence="4" id="KW-0067">ATP-binding</keyword>
<proteinExistence type="predicted"/>
<feature type="domain" description="Aspartokinase ACT" evidence="5">
    <location>
        <begin position="1"/>
        <end position="31"/>
    </location>
</feature>
<dbReference type="GO" id="GO:0005524">
    <property type="term" value="F:ATP binding"/>
    <property type="evidence" value="ECO:0007669"/>
    <property type="project" value="UniProtKB-KW"/>
</dbReference>
<dbReference type="Gene3D" id="3.30.2130.10">
    <property type="entry name" value="VC0802-like"/>
    <property type="match status" value="1"/>
</dbReference>
<dbReference type="GO" id="GO:0004072">
    <property type="term" value="F:aspartate kinase activity"/>
    <property type="evidence" value="ECO:0007669"/>
    <property type="project" value="UniProtKB-EC"/>
</dbReference>
<reference evidence="6" key="1">
    <citation type="submission" date="2019-08" db="EMBL/GenBank/DDBJ databases">
        <authorList>
            <person name="Kucharzyk K."/>
            <person name="Murdoch R.W."/>
            <person name="Higgins S."/>
            <person name="Loffler F."/>
        </authorList>
    </citation>
    <scope>NUCLEOTIDE SEQUENCE</scope>
</reference>
<organism evidence="6">
    <name type="scientific">bioreactor metagenome</name>
    <dbReference type="NCBI Taxonomy" id="1076179"/>
    <lineage>
        <taxon>unclassified sequences</taxon>
        <taxon>metagenomes</taxon>
        <taxon>ecological metagenomes</taxon>
    </lineage>
</organism>
<evidence type="ECO:0000256" key="2">
    <source>
        <dbReference type="ARBA" id="ARBA00022741"/>
    </source>
</evidence>
<dbReference type="EC" id="2.7.2.4" evidence="1"/>
<keyword evidence="2" id="KW-0547">Nucleotide-binding</keyword>
<keyword evidence="3" id="KW-0808">Transferase</keyword>
<evidence type="ECO:0000256" key="3">
    <source>
        <dbReference type="ARBA" id="ARBA00022777"/>
    </source>
</evidence>
<name>A0A645HMY8_9ZZZZ</name>
<accession>A0A645HMY8</accession>
<keyword evidence="3" id="KW-0418">Kinase</keyword>
<gene>
    <name evidence="6" type="ORF">SDC9_187952</name>
</gene>
<dbReference type="InterPro" id="IPR054352">
    <property type="entry name" value="ACT_Aspartokinase"/>
</dbReference>
<dbReference type="AlphaFoldDB" id="A0A645HMY8"/>
<protein>
    <recommendedName>
        <fullName evidence="1">aspartate kinase</fullName>
        <ecNumber evidence="1">2.7.2.4</ecNumber>
    </recommendedName>
</protein>
<dbReference type="SUPFAM" id="SSF55021">
    <property type="entry name" value="ACT-like"/>
    <property type="match status" value="1"/>
</dbReference>
<comment type="caution">
    <text evidence="6">The sequence shown here is derived from an EMBL/GenBank/DDBJ whole genome shotgun (WGS) entry which is preliminary data.</text>
</comment>
<sequence length="32" mass="3567">MIAQGSDEINIIVGVENEDFEKAIHVLYNSFA</sequence>
<evidence type="ECO:0000313" key="6">
    <source>
        <dbReference type="EMBL" id="MPN40415.1"/>
    </source>
</evidence>
<evidence type="ECO:0000256" key="4">
    <source>
        <dbReference type="ARBA" id="ARBA00022840"/>
    </source>
</evidence>
<evidence type="ECO:0000256" key="1">
    <source>
        <dbReference type="ARBA" id="ARBA00013059"/>
    </source>
</evidence>
<dbReference type="EMBL" id="VSSQ01096813">
    <property type="protein sequence ID" value="MPN40415.1"/>
    <property type="molecule type" value="Genomic_DNA"/>
</dbReference>
<evidence type="ECO:0000259" key="5">
    <source>
        <dbReference type="Pfam" id="PF22468"/>
    </source>
</evidence>
<dbReference type="InterPro" id="IPR045865">
    <property type="entry name" value="ACT-like_dom_sf"/>
</dbReference>
<dbReference type="Pfam" id="PF22468">
    <property type="entry name" value="ACT_9"/>
    <property type="match status" value="1"/>
</dbReference>